<dbReference type="InterPro" id="IPR027417">
    <property type="entry name" value="P-loop_NTPase"/>
</dbReference>
<dbReference type="STRING" id="1703345.A3860_23120"/>
<keyword evidence="2" id="KW-1185">Reference proteome</keyword>
<dbReference type="EMBL" id="LVYD01000044">
    <property type="protein sequence ID" value="OQP63932.1"/>
    <property type="molecule type" value="Genomic_DNA"/>
</dbReference>
<dbReference type="AlphaFoldDB" id="A0A1V9G023"/>
<protein>
    <recommendedName>
        <fullName evidence="3">Kinase</fullName>
    </recommendedName>
</protein>
<dbReference type="Pfam" id="PF13671">
    <property type="entry name" value="AAA_33"/>
    <property type="match status" value="1"/>
</dbReference>
<sequence>MVIIVMGLPGSGKSYFASRLAKAIEVEYINSDRVRKKMITQRTYSSKEKQLVYNKMLELMKLAVIQKKDIVLDGTFYKHSIRKKFIDEARNATCIFFIEVRASESLIRERLKQNRADSEADYTVYKIIQAQWEPLQEKHLILQSTNDNINDMLQTAIDYLRIKNDKRTN</sequence>
<dbReference type="Gene3D" id="3.40.50.300">
    <property type="entry name" value="P-loop containing nucleotide triphosphate hydrolases"/>
    <property type="match status" value="1"/>
</dbReference>
<dbReference type="OrthoDB" id="9805698at2"/>
<organism evidence="1 2">
    <name type="scientific">Niastella vici</name>
    <dbReference type="NCBI Taxonomy" id="1703345"/>
    <lineage>
        <taxon>Bacteria</taxon>
        <taxon>Pseudomonadati</taxon>
        <taxon>Bacteroidota</taxon>
        <taxon>Chitinophagia</taxon>
        <taxon>Chitinophagales</taxon>
        <taxon>Chitinophagaceae</taxon>
        <taxon>Niastella</taxon>
    </lineage>
</organism>
<name>A0A1V9G023_9BACT</name>
<proteinExistence type="predicted"/>
<comment type="caution">
    <text evidence="1">The sequence shown here is derived from an EMBL/GenBank/DDBJ whole genome shotgun (WGS) entry which is preliminary data.</text>
</comment>
<evidence type="ECO:0008006" key="3">
    <source>
        <dbReference type="Google" id="ProtNLM"/>
    </source>
</evidence>
<dbReference type="PANTHER" id="PTHR43883:SF1">
    <property type="entry name" value="GLUCONOKINASE"/>
    <property type="match status" value="1"/>
</dbReference>
<accession>A0A1V9G023</accession>
<dbReference type="InterPro" id="IPR052732">
    <property type="entry name" value="Cell-binding_unc_protein"/>
</dbReference>
<gene>
    <name evidence="1" type="ORF">A3860_23120</name>
</gene>
<evidence type="ECO:0000313" key="2">
    <source>
        <dbReference type="Proteomes" id="UP000192796"/>
    </source>
</evidence>
<dbReference type="SUPFAM" id="SSF52540">
    <property type="entry name" value="P-loop containing nucleoside triphosphate hydrolases"/>
    <property type="match status" value="1"/>
</dbReference>
<dbReference type="PANTHER" id="PTHR43883">
    <property type="entry name" value="SLR0207 PROTEIN"/>
    <property type="match status" value="1"/>
</dbReference>
<dbReference type="Proteomes" id="UP000192796">
    <property type="component" value="Unassembled WGS sequence"/>
</dbReference>
<evidence type="ECO:0000313" key="1">
    <source>
        <dbReference type="EMBL" id="OQP63932.1"/>
    </source>
</evidence>
<reference evidence="1 2" key="1">
    <citation type="submission" date="2016-03" db="EMBL/GenBank/DDBJ databases">
        <title>Niastella vici sp. nov., isolated from farmland soil.</title>
        <authorList>
            <person name="Chen L."/>
            <person name="Wang D."/>
            <person name="Yang S."/>
            <person name="Wang G."/>
        </authorList>
    </citation>
    <scope>NUCLEOTIDE SEQUENCE [LARGE SCALE GENOMIC DNA]</scope>
    <source>
        <strain evidence="1 2">DJ57</strain>
    </source>
</reference>
<dbReference type="RefSeq" id="WP_081147496.1">
    <property type="nucleotide sequence ID" value="NZ_LVYD01000044.1"/>
</dbReference>